<dbReference type="InterPro" id="IPR006549">
    <property type="entry name" value="HAD-SF_hydro_IIIA"/>
</dbReference>
<dbReference type="HAMAP" id="MF_01250">
    <property type="entry name" value="Pyrophosphat_PpaX"/>
    <property type="match status" value="1"/>
</dbReference>
<dbReference type="GO" id="GO:0006281">
    <property type="term" value="P:DNA repair"/>
    <property type="evidence" value="ECO:0007669"/>
    <property type="project" value="TreeGrafter"/>
</dbReference>
<dbReference type="GO" id="GO:0000287">
    <property type="term" value="F:magnesium ion binding"/>
    <property type="evidence" value="ECO:0007669"/>
    <property type="project" value="UniProtKB-UniRule"/>
</dbReference>
<dbReference type="SFLD" id="SFLDS00003">
    <property type="entry name" value="Haloacid_Dehalogenase"/>
    <property type="match status" value="1"/>
</dbReference>
<comment type="function">
    <text evidence="3">Hydrolyzes pyrophosphate formed during P-Ser-HPr dephosphorylation by HPrK/P. Might play a role in controlling the intracellular pyrophosphate pool.</text>
</comment>
<name>A0A2P8H946_9BACI</name>
<dbReference type="Gene3D" id="3.40.50.1000">
    <property type="entry name" value="HAD superfamily/HAD-like"/>
    <property type="match status" value="1"/>
</dbReference>
<dbReference type="NCBIfam" id="TIGR01549">
    <property type="entry name" value="HAD-SF-IA-v1"/>
    <property type="match status" value="1"/>
</dbReference>
<feature type="active site" description="Nucleophile" evidence="3">
    <location>
        <position position="9"/>
    </location>
</feature>
<dbReference type="SUPFAM" id="SSF56784">
    <property type="entry name" value="HAD-like"/>
    <property type="match status" value="1"/>
</dbReference>
<keyword evidence="2 3" id="KW-0460">Magnesium</keyword>
<comment type="caution">
    <text evidence="4">The sequence shown here is derived from an EMBL/GenBank/DDBJ whole genome shotgun (WGS) entry which is preliminary data.</text>
</comment>
<dbReference type="EC" id="3.6.1.1" evidence="3"/>
<keyword evidence="1 3" id="KW-0378">Hydrolase</keyword>
<dbReference type="GO" id="GO:0008967">
    <property type="term" value="F:phosphoglycolate phosphatase activity"/>
    <property type="evidence" value="ECO:0007669"/>
    <property type="project" value="TreeGrafter"/>
</dbReference>
<dbReference type="Gene3D" id="1.10.150.240">
    <property type="entry name" value="Putative phosphatase, domain 2"/>
    <property type="match status" value="1"/>
</dbReference>
<dbReference type="SFLD" id="SFLDG01135">
    <property type="entry name" value="C1.5.6:_HAD__Beta-PGM__Phospha"/>
    <property type="match status" value="1"/>
</dbReference>
<dbReference type="SFLD" id="SFLDG01129">
    <property type="entry name" value="C1.5:_HAD__Beta-PGM__Phosphata"/>
    <property type="match status" value="1"/>
</dbReference>
<dbReference type="InterPro" id="IPR023733">
    <property type="entry name" value="Pyrophosphatase_Ppax"/>
</dbReference>
<dbReference type="Pfam" id="PF13419">
    <property type="entry name" value="HAD_2"/>
    <property type="match status" value="1"/>
</dbReference>
<dbReference type="GO" id="GO:0005829">
    <property type="term" value="C:cytosol"/>
    <property type="evidence" value="ECO:0007669"/>
    <property type="project" value="TreeGrafter"/>
</dbReference>
<dbReference type="GO" id="GO:0004427">
    <property type="term" value="F:inorganic diphosphate phosphatase activity"/>
    <property type="evidence" value="ECO:0007669"/>
    <property type="project" value="UniProtKB-UniRule"/>
</dbReference>
<evidence type="ECO:0000256" key="1">
    <source>
        <dbReference type="ARBA" id="ARBA00022801"/>
    </source>
</evidence>
<evidence type="ECO:0000256" key="2">
    <source>
        <dbReference type="ARBA" id="ARBA00022842"/>
    </source>
</evidence>
<evidence type="ECO:0000313" key="4">
    <source>
        <dbReference type="EMBL" id="PSL42756.1"/>
    </source>
</evidence>
<dbReference type="PANTHER" id="PTHR43434:SF26">
    <property type="entry name" value="PYROPHOSPHATASE PPAX"/>
    <property type="match status" value="1"/>
</dbReference>
<comment type="similarity">
    <text evidence="3">Belongs to the HAD-like hydrolase superfamily. PpaX family.</text>
</comment>
<dbReference type="PANTHER" id="PTHR43434">
    <property type="entry name" value="PHOSPHOGLYCOLATE PHOSPHATASE"/>
    <property type="match status" value="1"/>
</dbReference>
<dbReference type="InterPro" id="IPR036412">
    <property type="entry name" value="HAD-like_sf"/>
</dbReference>
<keyword evidence="5" id="KW-1185">Reference proteome</keyword>
<dbReference type="InterPro" id="IPR041492">
    <property type="entry name" value="HAD_2"/>
</dbReference>
<reference evidence="4 5" key="1">
    <citation type="submission" date="2018-03" db="EMBL/GenBank/DDBJ databases">
        <title>Genomic Encyclopedia of Type Strains, Phase III (KMG-III): the genomes of soil and plant-associated and newly described type strains.</title>
        <authorList>
            <person name="Whitman W."/>
        </authorList>
    </citation>
    <scope>NUCLEOTIDE SEQUENCE [LARGE SCALE GENOMIC DNA]</scope>
    <source>
        <strain evidence="4 5">CGMCC 1.07653</strain>
    </source>
</reference>
<dbReference type="FunFam" id="3.40.50.1000:FF:000022">
    <property type="entry name" value="Phosphoglycolate phosphatase"/>
    <property type="match status" value="1"/>
</dbReference>
<dbReference type="PRINTS" id="PR00413">
    <property type="entry name" value="HADHALOGNASE"/>
</dbReference>
<dbReference type="NCBIfam" id="NF009804">
    <property type="entry name" value="PRK13288.1"/>
    <property type="match status" value="1"/>
</dbReference>
<dbReference type="EMBL" id="PYAV01000013">
    <property type="protein sequence ID" value="PSL42756.1"/>
    <property type="molecule type" value="Genomic_DNA"/>
</dbReference>
<proteinExistence type="inferred from homology"/>
<dbReference type="InterPro" id="IPR006439">
    <property type="entry name" value="HAD-SF_hydro_IA"/>
</dbReference>
<comment type="catalytic activity">
    <reaction evidence="3">
        <text>diphosphate + H2O = 2 phosphate + H(+)</text>
        <dbReference type="Rhea" id="RHEA:24576"/>
        <dbReference type="ChEBI" id="CHEBI:15377"/>
        <dbReference type="ChEBI" id="CHEBI:15378"/>
        <dbReference type="ChEBI" id="CHEBI:33019"/>
        <dbReference type="ChEBI" id="CHEBI:43474"/>
        <dbReference type="EC" id="3.6.1.1"/>
    </reaction>
</comment>
<dbReference type="Proteomes" id="UP000242310">
    <property type="component" value="Unassembled WGS sequence"/>
</dbReference>
<evidence type="ECO:0000313" key="5">
    <source>
        <dbReference type="Proteomes" id="UP000242310"/>
    </source>
</evidence>
<organism evidence="4 5">
    <name type="scientific">Salsuginibacillus halophilus</name>
    <dbReference type="NCBI Taxonomy" id="517424"/>
    <lineage>
        <taxon>Bacteria</taxon>
        <taxon>Bacillati</taxon>
        <taxon>Bacillota</taxon>
        <taxon>Bacilli</taxon>
        <taxon>Bacillales</taxon>
        <taxon>Bacillaceae</taxon>
        <taxon>Salsuginibacillus</taxon>
    </lineage>
</organism>
<dbReference type="InterPro" id="IPR023214">
    <property type="entry name" value="HAD_sf"/>
</dbReference>
<evidence type="ECO:0000256" key="3">
    <source>
        <dbReference type="HAMAP-Rule" id="MF_01250"/>
    </source>
</evidence>
<dbReference type="AlphaFoldDB" id="A0A2P8H946"/>
<accession>A0A2P8H946</accession>
<sequence length="215" mass="24052">MDINTILFDLDGTLINTNELIISSFDHTLHTFGYTGYAREDIIPFIGPPLDETFKSISPERAEEMVEAYRKHNVLHHDDLIEEYEGVRETIEALAEQGFKLAIVTTKRVTTAHMGLRAAGLDRYFSTVITYNDVDQVKPNPEPLHKAMEELEAMPEQTLMVGDSHHDVLGGKNAGVKTAGVAWSIKGRDALQAYEPDVMLEKMPDLLEVVKDGRA</sequence>
<dbReference type="NCBIfam" id="TIGR01662">
    <property type="entry name" value="HAD-SF-IIIA"/>
    <property type="match status" value="1"/>
</dbReference>
<gene>
    <name evidence="3" type="primary">ppaX</name>
    <name evidence="4" type="ORF">B0H94_11342</name>
</gene>
<protein>
    <recommendedName>
        <fullName evidence="3">Pyrophosphatase PpaX</fullName>
        <ecNumber evidence="3">3.6.1.1</ecNumber>
    </recommendedName>
</protein>
<dbReference type="NCBIfam" id="TIGR01509">
    <property type="entry name" value="HAD-SF-IA-v3"/>
    <property type="match status" value="1"/>
</dbReference>
<dbReference type="RefSeq" id="WP_106589567.1">
    <property type="nucleotide sequence ID" value="NZ_PYAV01000013.1"/>
</dbReference>
<dbReference type="InterPro" id="IPR023198">
    <property type="entry name" value="PGP-like_dom2"/>
</dbReference>
<dbReference type="InterPro" id="IPR050155">
    <property type="entry name" value="HAD-like_hydrolase_sf"/>
</dbReference>
<dbReference type="CDD" id="cd02616">
    <property type="entry name" value="HAD_PPase"/>
    <property type="match status" value="1"/>
</dbReference>
<comment type="cofactor">
    <cofactor evidence="3">
        <name>Mg(2+)</name>
        <dbReference type="ChEBI" id="CHEBI:18420"/>
    </cofactor>
</comment>
<dbReference type="OrthoDB" id="9807630at2"/>